<gene>
    <name evidence="2" type="ORF">CHS0354_034862</name>
</gene>
<proteinExistence type="predicted"/>
<dbReference type="AlphaFoldDB" id="A0AAE0WE81"/>
<dbReference type="PANTHER" id="PTHR10656:SF69">
    <property type="entry name" value="MAB-21-LIKE HHH_H2TH-LIKE DOMAIN-CONTAINING PROTEIN"/>
    <property type="match status" value="1"/>
</dbReference>
<accession>A0AAE0WE81</accession>
<evidence type="ECO:0000313" key="2">
    <source>
        <dbReference type="EMBL" id="KAK3611416.1"/>
    </source>
</evidence>
<reference evidence="2" key="1">
    <citation type="journal article" date="2021" name="Genome Biol. Evol.">
        <title>A High-Quality Reference Genome for a Parasitic Bivalve with Doubly Uniparental Inheritance (Bivalvia: Unionida).</title>
        <authorList>
            <person name="Smith C.H."/>
        </authorList>
    </citation>
    <scope>NUCLEOTIDE SEQUENCE</scope>
    <source>
        <strain evidence="2">CHS0354</strain>
    </source>
</reference>
<reference evidence="2" key="2">
    <citation type="journal article" date="2021" name="Genome Biol. Evol.">
        <title>Developing a high-quality reference genome for a parasitic bivalve with doubly uniparental inheritance (Bivalvia: Unionida).</title>
        <authorList>
            <person name="Smith C.H."/>
        </authorList>
    </citation>
    <scope>NUCLEOTIDE SEQUENCE</scope>
    <source>
        <strain evidence="2">CHS0354</strain>
        <tissue evidence="2">Mantle</tissue>
    </source>
</reference>
<organism evidence="2 3">
    <name type="scientific">Potamilus streckersoni</name>
    <dbReference type="NCBI Taxonomy" id="2493646"/>
    <lineage>
        <taxon>Eukaryota</taxon>
        <taxon>Metazoa</taxon>
        <taxon>Spiralia</taxon>
        <taxon>Lophotrochozoa</taxon>
        <taxon>Mollusca</taxon>
        <taxon>Bivalvia</taxon>
        <taxon>Autobranchia</taxon>
        <taxon>Heteroconchia</taxon>
        <taxon>Palaeoheterodonta</taxon>
        <taxon>Unionida</taxon>
        <taxon>Unionoidea</taxon>
        <taxon>Unionidae</taxon>
        <taxon>Ambleminae</taxon>
        <taxon>Lampsilini</taxon>
        <taxon>Potamilus</taxon>
    </lineage>
</organism>
<dbReference type="Gene3D" id="1.10.1410.40">
    <property type="match status" value="1"/>
</dbReference>
<dbReference type="Pfam" id="PF03281">
    <property type="entry name" value="Mab-21"/>
    <property type="match status" value="1"/>
</dbReference>
<evidence type="ECO:0000313" key="3">
    <source>
        <dbReference type="Proteomes" id="UP001195483"/>
    </source>
</evidence>
<reference evidence="2" key="3">
    <citation type="submission" date="2023-05" db="EMBL/GenBank/DDBJ databases">
        <authorList>
            <person name="Smith C.H."/>
        </authorList>
    </citation>
    <scope>NUCLEOTIDE SEQUENCE</scope>
    <source>
        <strain evidence="2">CHS0354</strain>
        <tissue evidence="2">Mantle</tissue>
    </source>
</reference>
<dbReference type="InterPro" id="IPR046903">
    <property type="entry name" value="Mab-21-like_nuc_Trfase"/>
</dbReference>
<dbReference type="PANTHER" id="PTHR10656">
    <property type="entry name" value="CELL FATE DETERMINING PROTEIN MAB21-RELATED"/>
    <property type="match status" value="1"/>
</dbReference>
<feature type="domain" description="Mab-21-like nucleotidyltransferase" evidence="1">
    <location>
        <begin position="142"/>
        <end position="256"/>
    </location>
</feature>
<protein>
    <recommendedName>
        <fullName evidence="1">Mab-21-like nucleotidyltransferase domain-containing protein</fullName>
    </recommendedName>
</protein>
<evidence type="ECO:0000259" key="1">
    <source>
        <dbReference type="Pfam" id="PF03281"/>
    </source>
</evidence>
<comment type="caution">
    <text evidence="2">The sequence shown here is derived from an EMBL/GenBank/DDBJ whole genome shotgun (WGS) entry which is preliminary data.</text>
</comment>
<dbReference type="Proteomes" id="UP001195483">
    <property type="component" value="Unassembled WGS sequence"/>
</dbReference>
<sequence>MTHDFESHQEMEHLSENLVAMFEKGKWDIKRIQRKSEIILLQSILNMTSSMGMVYGGSIAEGTDIEGSDHDYMLIDPGIHVVGDADEKRDLKGHVFLMREDGHRPCYPSLQLVSKDDSYHGLINALGGIETFLHEVKDGTQYLSSERFVRALQDATTDIKMSDKTIRGHGPCTTFVVKKGSEIHEYDAVCTIPSKTWPKEADEWINRPRPNGWPTPEVIQKVVQAGCTLVPLGNPSSENRHIEWRISSLLGERELMWRLNNCQYYCFITLKYILKMHLDKLFPDKISTFHMKTILFWISEEQGLEYWREENIVQ</sequence>
<name>A0AAE0WE81_9BIVA</name>
<dbReference type="EMBL" id="JAEAOA010002046">
    <property type="protein sequence ID" value="KAK3611416.1"/>
    <property type="molecule type" value="Genomic_DNA"/>
</dbReference>
<keyword evidence="3" id="KW-1185">Reference proteome</keyword>